<sequence>MIRRQTSMLMLDEQKILIPKVLCTIYNNFVVLEAKSRKLELEIICPTYKLLVEDVFLDIYLNKYPDFIHKDYSYYYKEFSFQESKLNIEGQSFEILNGNIQIDYLSIRTFSIEMELELRASNGLKTMSTFYLYPLIKESTIDERNMYFSNLIPQVVKELESTMDSSSGKPIEELSLEDFSVAPIWEWDYGHESIEYQDETWVRPSRVKSLFELENMDVFIKAYLVLNDDEILYQCILNIDVDQGTKTLSIIEGAVFANEEYIDLRDFLFNPKVNTQKIVFYIQDQRFEKMSPINYRKQQWDLTFSWSK</sequence>
<evidence type="ECO:0000313" key="2">
    <source>
        <dbReference type="Proteomes" id="UP000183507"/>
    </source>
</evidence>
<dbReference type="Proteomes" id="UP000183507">
    <property type="component" value="Unassembled WGS sequence"/>
</dbReference>
<gene>
    <name evidence="1" type="ORF">SAMN04487767_1406</name>
</gene>
<evidence type="ECO:0000313" key="1">
    <source>
        <dbReference type="EMBL" id="SDE79444.1"/>
    </source>
</evidence>
<dbReference type="EMBL" id="FMZR01000040">
    <property type="protein sequence ID" value="SDE79444.1"/>
    <property type="molecule type" value="Genomic_DNA"/>
</dbReference>
<protein>
    <submittedName>
        <fullName evidence="1">Uncharacterized protein</fullName>
    </submittedName>
</protein>
<organism evidence="1 2">
    <name type="scientific">Bacillus wiedmannii</name>
    <dbReference type="NCBI Taxonomy" id="1890302"/>
    <lineage>
        <taxon>Bacteria</taxon>
        <taxon>Bacillati</taxon>
        <taxon>Bacillota</taxon>
        <taxon>Bacilli</taxon>
        <taxon>Bacillales</taxon>
        <taxon>Bacillaceae</taxon>
        <taxon>Bacillus</taxon>
        <taxon>Bacillus cereus group</taxon>
    </lineage>
</organism>
<dbReference type="PATRIC" id="fig|1396.441.peg.4202"/>
<name>A0A1D3NUZ9_9BACI</name>
<accession>A0A1D3NUZ9</accession>
<dbReference type="RefSeq" id="WP_000621202.1">
    <property type="nucleotide sequence ID" value="NZ_FMJI01000024.1"/>
</dbReference>
<dbReference type="AlphaFoldDB" id="A0A1D3NUZ9"/>
<proteinExistence type="predicted"/>
<reference evidence="2" key="1">
    <citation type="submission" date="2016-10" db="EMBL/GenBank/DDBJ databases">
        <authorList>
            <person name="Varghese N."/>
        </authorList>
    </citation>
    <scope>NUCLEOTIDE SEQUENCE [LARGE SCALE GENOMIC DNA]</scope>
    <source>
        <strain evidence="2">KPR-7A</strain>
    </source>
</reference>